<evidence type="ECO:0000313" key="3">
    <source>
        <dbReference type="Proteomes" id="UP000460412"/>
    </source>
</evidence>
<dbReference type="Proteomes" id="UP000460412">
    <property type="component" value="Unassembled WGS sequence"/>
</dbReference>
<dbReference type="PIRSF" id="PIRSF003203">
    <property type="entry name" value="AzlD"/>
    <property type="match status" value="1"/>
</dbReference>
<keyword evidence="3" id="KW-1185">Reference proteome</keyword>
<gene>
    <name evidence="2" type="ORF">GN277_28120</name>
</gene>
<dbReference type="InterPro" id="IPR008407">
    <property type="entry name" value="Brnchd-chn_aa_trnsp_AzlD"/>
</dbReference>
<evidence type="ECO:0000313" key="2">
    <source>
        <dbReference type="EMBL" id="MXP79031.1"/>
    </source>
</evidence>
<sequence>MTAVQEIVTIIVVVAGTMLTRFLPFIIFPEGKKPPAYISYLGTVLPYAVIGLLVVYCLKDAFAGKYFVIPEMIAVSSIVVLHKWRKNTLLSIGGGTVLYMFLVQVCFR</sequence>
<dbReference type="EMBL" id="WUQX01000003">
    <property type="protein sequence ID" value="MXP79031.1"/>
    <property type="molecule type" value="Genomic_DNA"/>
</dbReference>
<keyword evidence="1" id="KW-0812">Transmembrane</keyword>
<comment type="caution">
    <text evidence="2">The sequence shown here is derived from an EMBL/GenBank/DDBJ whole genome shotgun (WGS) entry which is preliminary data.</text>
</comment>
<name>A0A7X3SM54_9FIRM</name>
<dbReference type="Pfam" id="PF05437">
    <property type="entry name" value="AzlD"/>
    <property type="match status" value="1"/>
</dbReference>
<keyword evidence="2" id="KW-0614">Plasmid</keyword>
<accession>A0A7X3SM54</accession>
<protein>
    <submittedName>
        <fullName evidence="2">Branched-chain amino acid transporter AzlD</fullName>
    </submittedName>
</protein>
<organism evidence="2 3">
    <name type="scientific">Sporofaciens musculi</name>
    <dbReference type="NCBI Taxonomy" id="2681861"/>
    <lineage>
        <taxon>Bacteria</taxon>
        <taxon>Bacillati</taxon>
        <taxon>Bacillota</taxon>
        <taxon>Clostridia</taxon>
        <taxon>Lachnospirales</taxon>
        <taxon>Lachnospiraceae</taxon>
        <taxon>Sporofaciens</taxon>
    </lineage>
</organism>
<reference evidence="2 3" key="1">
    <citation type="submission" date="2019-12" db="EMBL/GenBank/DDBJ databases">
        <title>Sporaefaciens musculi gen. nov., sp. nov., a novel bacterium isolated from the caecum of an obese mouse.</title>
        <authorList>
            <person name="Rasmussen T.S."/>
            <person name="Streidl T."/>
            <person name="Hitch T.C.A."/>
            <person name="Wortmann E."/>
            <person name="Deptula P."/>
            <person name="Hansen M."/>
            <person name="Nielsen D.S."/>
            <person name="Clavel T."/>
            <person name="Vogensen F.K."/>
        </authorList>
    </citation>
    <scope>NUCLEOTIDE SEQUENCE [LARGE SCALE GENOMIC DNA]</scope>
    <source>
        <strain evidence="2 3">WCA-9-b2</strain>
        <plasmid evidence="2">unnamed</plasmid>
    </source>
</reference>
<evidence type="ECO:0000256" key="1">
    <source>
        <dbReference type="SAM" id="Phobius"/>
    </source>
</evidence>
<proteinExistence type="predicted"/>
<dbReference type="AlphaFoldDB" id="A0A7X3SM54"/>
<dbReference type="RefSeq" id="WP_159757547.1">
    <property type="nucleotide sequence ID" value="NZ_WUQX01000003.1"/>
</dbReference>
<keyword evidence="1" id="KW-1133">Transmembrane helix</keyword>
<feature type="transmembrane region" description="Helical" evidence="1">
    <location>
        <begin position="7"/>
        <end position="28"/>
    </location>
</feature>
<keyword evidence="1" id="KW-0472">Membrane</keyword>
<feature type="transmembrane region" description="Helical" evidence="1">
    <location>
        <begin position="88"/>
        <end position="107"/>
    </location>
</feature>
<geneLocation type="plasmid" evidence="2">
    <name>unnamed</name>
</geneLocation>
<feature type="transmembrane region" description="Helical" evidence="1">
    <location>
        <begin position="40"/>
        <end position="58"/>
    </location>
</feature>